<dbReference type="FunFam" id="2.40.110.10:FF:000005">
    <property type="entry name" value="Acyl-coenzyme A oxidase"/>
    <property type="match status" value="1"/>
</dbReference>
<dbReference type="SUPFAM" id="SSF47203">
    <property type="entry name" value="Acyl-CoA dehydrogenase C-terminal domain-like"/>
    <property type="match status" value="2"/>
</dbReference>
<dbReference type="Gene3D" id="1.10.540.10">
    <property type="entry name" value="Acyl-CoA dehydrogenase/oxidase, N-terminal domain"/>
    <property type="match status" value="1"/>
</dbReference>
<dbReference type="Pfam" id="PF01756">
    <property type="entry name" value="ACOX"/>
    <property type="match status" value="1"/>
</dbReference>
<dbReference type="OrthoDB" id="1144545at2"/>
<dbReference type="Pfam" id="PF22924">
    <property type="entry name" value="ACOX_C_alpha1"/>
    <property type="match status" value="1"/>
</dbReference>
<dbReference type="InterPro" id="IPR036250">
    <property type="entry name" value="AcylCo_DH-like_C"/>
</dbReference>
<dbReference type="Gene3D" id="1.20.140.10">
    <property type="entry name" value="Butyryl-CoA Dehydrogenase, subunit A, domain 3"/>
    <property type="match status" value="2"/>
</dbReference>
<sequence>MATTADHLRSTLDGRWREVRERVRAELSATPDFAPHYTPDLEEARAKTLEQMRLLAGNGYAADGFKKDHGGTGDAGAAVTSIEMLAMSDLSLMVKAGVQWGLFGGAIENLGTARHHEAYVKPLIDLDLLGCFAMTETGHGSDVQALETTATYDAATGEFVVHSPTPSSRKDYIGGAAQHATMAAVFAQLVTQGERHGVHCFLVPIRDDNGNDLPGVHTSDCGYKGGLPGVDNGRITFDQVRIPRVNLLNKYADVAEDGTYSSPIDNANRRFFTMVGTLVRGRVTVGGSAGAAARVALSIATRYALQRRQFSAPQSEDEVLLMDYLVHQRRLFPLIARSYALQFAQNELVSKMHDIQSIEDADPQEQRELEGRAAGLKAANTWHATRAIQEAREACGGAGYMAENRLTALKADTDVFTTFEGDNHVLTQLVAKELLTSYADEVRGMSPVEWMRFAATTVSDVVKTRTAAQQIIQTILDTRQDNEEDGSLFNRGTQLTMFEDREQYLLSTAARRLQGAQKREENPFDAFNFVQDHVMHAAQAHIDRVVLEAFIAGIDECQDEEARNLLSDVCDLYALSIIEEDKAWFMEHRHLSVERSKAVQRGINDRCRKLRPHAATLVEGLGVPEALLGSAMIDGPGTDTIRKTQIFR</sequence>
<dbReference type="GO" id="GO:0005504">
    <property type="term" value="F:fatty acid binding"/>
    <property type="evidence" value="ECO:0007669"/>
    <property type="project" value="TreeGrafter"/>
</dbReference>
<gene>
    <name evidence="14" type="ORF">CBI38_07880</name>
</gene>
<evidence type="ECO:0000259" key="13">
    <source>
        <dbReference type="Pfam" id="PF22924"/>
    </source>
</evidence>
<dbReference type="InterPro" id="IPR037069">
    <property type="entry name" value="AcylCoA_DH/ox_N_sf"/>
</dbReference>
<evidence type="ECO:0000256" key="6">
    <source>
        <dbReference type="ARBA" id="ARBA00022827"/>
    </source>
</evidence>
<dbReference type="PANTHER" id="PTHR10909:SF352">
    <property type="entry name" value="ACYL-COENZYME A OXIDASE-LIKE PROTEIN"/>
    <property type="match status" value="1"/>
</dbReference>
<evidence type="ECO:0000256" key="9">
    <source>
        <dbReference type="ARBA" id="ARBA00023098"/>
    </source>
</evidence>
<dbReference type="KEGG" id="roz:CBI38_07880"/>
<dbReference type="AlphaFoldDB" id="A0A2S2BSG6"/>
<comment type="cofactor">
    <cofactor evidence="1">
        <name>FAD</name>
        <dbReference type="ChEBI" id="CHEBI:57692"/>
    </cofactor>
</comment>
<protein>
    <recommendedName>
        <fullName evidence="4">acyl-CoA oxidase</fullName>
        <ecNumber evidence="4">1.3.3.6</ecNumber>
    </recommendedName>
</protein>
<evidence type="ECO:0000256" key="2">
    <source>
        <dbReference type="ARBA" id="ARBA00004275"/>
    </source>
</evidence>
<evidence type="ECO:0000256" key="10">
    <source>
        <dbReference type="ARBA" id="ARBA00023140"/>
    </source>
</evidence>
<dbReference type="GO" id="GO:0055088">
    <property type="term" value="P:lipid homeostasis"/>
    <property type="evidence" value="ECO:0007669"/>
    <property type="project" value="TreeGrafter"/>
</dbReference>
<feature type="domain" description="Acyl-CoA oxidase C-terminal" evidence="11">
    <location>
        <begin position="494"/>
        <end position="632"/>
    </location>
</feature>
<feature type="domain" description="Acyl-CoA oxidase C-alpha1" evidence="13">
    <location>
        <begin position="276"/>
        <end position="435"/>
    </location>
</feature>
<dbReference type="PANTHER" id="PTHR10909">
    <property type="entry name" value="ELECTRON TRANSPORT OXIDOREDUCTASE"/>
    <property type="match status" value="1"/>
</dbReference>
<comment type="subcellular location">
    <subcellularLocation>
        <location evidence="2">Peroxisome</location>
    </subcellularLocation>
</comment>
<accession>A0A2S2BSG6</accession>
<proteinExistence type="inferred from homology"/>
<evidence type="ECO:0000256" key="4">
    <source>
        <dbReference type="ARBA" id="ARBA00012870"/>
    </source>
</evidence>
<dbReference type="Proteomes" id="UP000245711">
    <property type="component" value="Chromosome"/>
</dbReference>
<reference evidence="14 15" key="1">
    <citation type="submission" date="2017-05" db="EMBL/GenBank/DDBJ databases">
        <title>Isolation of Rhodococcus sp. S2-17 biodegrading of BP-3.</title>
        <authorList>
            <person name="Lee Y."/>
            <person name="Kim K.H."/>
            <person name="Chun B.H."/>
            <person name="Jung H.S."/>
            <person name="Jeon C.O."/>
        </authorList>
    </citation>
    <scope>NUCLEOTIDE SEQUENCE [LARGE SCALE GENOMIC DNA]</scope>
    <source>
        <strain evidence="14 15">S2-17</strain>
    </source>
</reference>
<keyword evidence="5" id="KW-0285">Flavoprotein</keyword>
<dbReference type="FunFam" id="1.20.140.10:FF:000007">
    <property type="entry name" value="Acyl-coenzyme A oxidase"/>
    <property type="match status" value="1"/>
</dbReference>
<dbReference type="InterPro" id="IPR002655">
    <property type="entry name" value="Acyl-CoA_oxidase_C"/>
</dbReference>
<dbReference type="EC" id="1.3.3.6" evidence="4"/>
<dbReference type="InterPro" id="IPR006091">
    <property type="entry name" value="Acyl-CoA_Oxase/DH_mid-dom"/>
</dbReference>
<dbReference type="PIRSF" id="PIRSF000168">
    <property type="entry name" value="Acyl-CoA_oxidase"/>
    <property type="match status" value="1"/>
</dbReference>
<keyword evidence="10" id="KW-0576">Peroxisome</keyword>
<dbReference type="GO" id="GO:0033540">
    <property type="term" value="P:fatty acid beta-oxidation using acyl-CoA oxidase"/>
    <property type="evidence" value="ECO:0007669"/>
    <property type="project" value="TreeGrafter"/>
</dbReference>
<dbReference type="Pfam" id="PF02770">
    <property type="entry name" value="Acyl-CoA_dh_M"/>
    <property type="match status" value="1"/>
</dbReference>
<evidence type="ECO:0000256" key="3">
    <source>
        <dbReference type="ARBA" id="ARBA00006288"/>
    </source>
</evidence>
<dbReference type="GO" id="GO:0071949">
    <property type="term" value="F:FAD binding"/>
    <property type="evidence" value="ECO:0007669"/>
    <property type="project" value="InterPro"/>
</dbReference>
<dbReference type="InterPro" id="IPR009100">
    <property type="entry name" value="AcylCoA_DH/oxidase_NM_dom_sf"/>
</dbReference>
<keyword evidence="8" id="KW-0560">Oxidoreductase</keyword>
<evidence type="ECO:0000256" key="7">
    <source>
        <dbReference type="ARBA" id="ARBA00022832"/>
    </source>
</evidence>
<dbReference type="GO" id="GO:0003997">
    <property type="term" value="F:acyl-CoA oxidase activity"/>
    <property type="evidence" value="ECO:0007669"/>
    <property type="project" value="UniProtKB-EC"/>
</dbReference>
<evidence type="ECO:0000256" key="1">
    <source>
        <dbReference type="ARBA" id="ARBA00001974"/>
    </source>
</evidence>
<dbReference type="SUPFAM" id="SSF56645">
    <property type="entry name" value="Acyl-CoA dehydrogenase NM domain-like"/>
    <property type="match status" value="1"/>
</dbReference>
<evidence type="ECO:0000256" key="5">
    <source>
        <dbReference type="ARBA" id="ARBA00022630"/>
    </source>
</evidence>
<evidence type="ECO:0000256" key="8">
    <source>
        <dbReference type="ARBA" id="ARBA00023002"/>
    </source>
</evidence>
<keyword evidence="6" id="KW-0274">FAD</keyword>
<keyword evidence="7" id="KW-0276">Fatty acid metabolism</keyword>
<dbReference type="RefSeq" id="WP_109327862.1">
    <property type="nucleotide sequence ID" value="NZ_CP021354.1"/>
</dbReference>
<dbReference type="EMBL" id="CP021354">
    <property type="protein sequence ID" value="AWK71523.1"/>
    <property type="molecule type" value="Genomic_DNA"/>
</dbReference>
<evidence type="ECO:0000259" key="12">
    <source>
        <dbReference type="Pfam" id="PF02770"/>
    </source>
</evidence>
<keyword evidence="15" id="KW-1185">Reference proteome</keyword>
<evidence type="ECO:0000259" key="11">
    <source>
        <dbReference type="Pfam" id="PF01756"/>
    </source>
</evidence>
<dbReference type="InterPro" id="IPR055060">
    <property type="entry name" value="ACOX_C_alpha1"/>
</dbReference>
<dbReference type="FunFam" id="1.20.140.10:FF:000010">
    <property type="entry name" value="Acyl-coenzyme A oxidase"/>
    <property type="match status" value="1"/>
</dbReference>
<name>A0A2S2BSG6_9NOCA</name>
<comment type="similarity">
    <text evidence="3">Belongs to the acyl-CoA oxidase family.</text>
</comment>
<evidence type="ECO:0000313" key="14">
    <source>
        <dbReference type="EMBL" id="AWK71523.1"/>
    </source>
</evidence>
<dbReference type="Gene3D" id="2.40.110.10">
    <property type="entry name" value="Butyryl-CoA Dehydrogenase, subunit A, domain 2"/>
    <property type="match status" value="1"/>
</dbReference>
<evidence type="ECO:0000313" key="15">
    <source>
        <dbReference type="Proteomes" id="UP000245711"/>
    </source>
</evidence>
<dbReference type="InterPro" id="IPR012258">
    <property type="entry name" value="Acyl-CoA_oxidase"/>
</dbReference>
<feature type="domain" description="Acyl-CoA oxidase/dehydrogenase middle" evidence="12">
    <location>
        <begin position="131"/>
        <end position="240"/>
    </location>
</feature>
<organism evidence="14 15">
    <name type="scientific">Rhodococcus oxybenzonivorans</name>
    <dbReference type="NCBI Taxonomy" id="1990687"/>
    <lineage>
        <taxon>Bacteria</taxon>
        <taxon>Bacillati</taxon>
        <taxon>Actinomycetota</taxon>
        <taxon>Actinomycetes</taxon>
        <taxon>Mycobacteriales</taxon>
        <taxon>Nocardiaceae</taxon>
        <taxon>Rhodococcus</taxon>
    </lineage>
</organism>
<dbReference type="InterPro" id="IPR046373">
    <property type="entry name" value="Acyl-CoA_Oxase/DH_mid-dom_sf"/>
</dbReference>
<keyword evidence="9" id="KW-0443">Lipid metabolism</keyword>